<dbReference type="Proteomes" id="UP000006753">
    <property type="component" value="Unassembled WGS sequence"/>
</dbReference>
<dbReference type="AlphaFoldDB" id="K1X620"/>
<sequence>MRAIHGLGRTVEAYYNGSNLGETIEVDHPAAHPAEKPGVRLHAFDGVEEPSSIILTHNDDLNPGPVSPSGSSSVTPFRVLPRWNGSCRLREREIITTPGDHDGGHRTDNHFFWDLATHIFRFRPGYDPAADEQGLGPIHTVDERGSVVKHINAVNSWVYAVYSQPG</sequence>
<gene>
    <name evidence="1" type="ORF">MBM_05387</name>
</gene>
<evidence type="ECO:0000313" key="1">
    <source>
        <dbReference type="EMBL" id="EKD16093.1"/>
    </source>
</evidence>
<organism evidence="1 2">
    <name type="scientific">Marssonina brunnea f. sp. multigermtubi (strain MB_m1)</name>
    <name type="common">Marssonina leaf spot fungus</name>
    <dbReference type="NCBI Taxonomy" id="1072389"/>
    <lineage>
        <taxon>Eukaryota</taxon>
        <taxon>Fungi</taxon>
        <taxon>Dikarya</taxon>
        <taxon>Ascomycota</taxon>
        <taxon>Pezizomycotina</taxon>
        <taxon>Leotiomycetes</taxon>
        <taxon>Helotiales</taxon>
        <taxon>Drepanopezizaceae</taxon>
        <taxon>Drepanopeziza</taxon>
    </lineage>
</organism>
<dbReference type="KEGG" id="mbe:MBM_05387"/>
<proteinExistence type="predicted"/>
<dbReference type="EMBL" id="JH921439">
    <property type="protein sequence ID" value="EKD16093.1"/>
    <property type="molecule type" value="Genomic_DNA"/>
</dbReference>
<keyword evidence="2" id="KW-1185">Reference proteome</keyword>
<reference evidence="1 2" key="1">
    <citation type="journal article" date="2012" name="BMC Genomics">
        <title>Sequencing the genome of Marssonina brunnea reveals fungus-poplar co-evolution.</title>
        <authorList>
            <person name="Zhu S."/>
            <person name="Cao Y.-Z."/>
            <person name="Jiang C."/>
            <person name="Tan B.-Y."/>
            <person name="Wang Z."/>
            <person name="Feng S."/>
            <person name="Zhang L."/>
            <person name="Su X.-H."/>
            <person name="Brejova B."/>
            <person name="Vinar T."/>
            <person name="Xu M."/>
            <person name="Wang M.-X."/>
            <person name="Zhang S.-G."/>
            <person name="Huang M.-R."/>
            <person name="Wu R."/>
            <person name="Zhou Y."/>
        </authorList>
    </citation>
    <scope>NUCLEOTIDE SEQUENCE [LARGE SCALE GENOMIC DNA]</scope>
    <source>
        <strain evidence="1 2">MB_m1</strain>
    </source>
</reference>
<name>K1X620_MARBU</name>
<protein>
    <submittedName>
        <fullName evidence="1">Carboxypeptidase</fullName>
    </submittedName>
</protein>
<dbReference type="STRING" id="1072389.K1X620"/>
<keyword evidence="1" id="KW-0121">Carboxypeptidase</keyword>
<keyword evidence="1" id="KW-0645">Protease</keyword>
<accession>K1X620</accession>
<dbReference type="InParanoid" id="K1X620"/>
<dbReference type="HOGENOM" id="CLU_1603088_0_0_1"/>
<keyword evidence="1" id="KW-0378">Hydrolase</keyword>
<dbReference type="GO" id="GO:0004180">
    <property type="term" value="F:carboxypeptidase activity"/>
    <property type="evidence" value="ECO:0007669"/>
    <property type="project" value="UniProtKB-KW"/>
</dbReference>
<evidence type="ECO:0000313" key="2">
    <source>
        <dbReference type="Proteomes" id="UP000006753"/>
    </source>
</evidence>